<evidence type="ECO:0000313" key="3">
    <source>
        <dbReference type="Proteomes" id="UP001059822"/>
    </source>
</evidence>
<name>A0A9Q9BRJ6_9RICK</name>
<accession>A0A9Q9BRJ6</accession>
<keyword evidence="4" id="KW-1185">Reference proteome</keyword>
<organism evidence="1 3">
    <name type="scientific">Neoehrlichia mikurensis</name>
    <dbReference type="NCBI Taxonomy" id="89586"/>
    <lineage>
        <taxon>Bacteria</taxon>
        <taxon>Pseudomonadati</taxon>
        <taxon>Pseudomonadota</taxon>
        <taxon>Alphaproteobacteria</taxon>
        <taxon>Rickettsiales</taxon>
        <taxon>Anaplasmataceae</taxon>
        <taxon>Candidatus Neoehrlichia</taxon>
    </lineage>
</organism>
<dbReference type="Proteomes" id="UP001059822">
    <property type="component" value="Chromosome"/>
</dbReference>
<evidence type="ECO:0000313" key="1">
    <source>
        <dbReference type="EMBL" id="UTO55300.1"/>
    </source>
</evidence>
<proteinExistence type="predicted"/>
<dbReference type="EMBL" id="CP089285">
    <property type="protein sequence ID" value="UTO56220.1"/>
    <property type="molecule type" value="Genomic_DNA"/>
</dbReference>
<dbReference type="AlphaFoldDB" id="A0A9Q9BRJ6"/>
<protein>
    <submittedName>
        <fullName evidence="1">Uncharacterized protein</fullName>
    </submittedName>
</protein>
<dbReference type="Proteomes" id="UP001059985">
    <property type="component" value="Chromosome"/>
</dbReference>
<sequence length="218" mass="24911">MAKVLVINIFHNNKYKKIIKKISLTLPLSNLSCNNLGLDAYNNETSSNAFGMLKITKSYKSLVSSYSPHGKHLRAVTATSDLFSISCFHWQFALYYNNILIRYHGYYSIPHFILPSPVYTKAYIKNIRDVVISYSPCNIKIKVAKQNSKDCYYGQQPQDNLLTMPLNTLNDMSSKQIDNVPLAKTTSLPETIITNNVTIEHFYNNENNKHVTTLRCMV</sequence>
<evidence type="ECO:0000313" key="2">
    <source>
        <dbReference type="EMBL" id="UTO56220.1"/>
    </source>
</evidence>
<dbReference type="RefSeq" id="WP_218213910.1">
    <property type="nucleotide sequence ID" value="NZ_CP060793.1"/>
</dbReference>
<dbReference type="EMBL" id="CP089286">
    <property type="protein sequence ID" value="UTO55300.1"/>
    <property type="molecule type" value="Genomic_DNA"/>
</dbReference>
<evidence type="ECO:0000313" key="4">
    <source>
        <dbReference type="Proteomes" id="UP001059985"/>
    </source>
</evidence>
<gene>
    <name evidence="2" type="ORF">LUA81_03865</name>
    <name evidence="1" type="ORF">LUA82_03900</name>
</gene>
<reference evidence="1" key="1">
    <citation type="journal article" date="2022" name="Microorganisms">
        <title>Assembly and Comparison of Ca. Neoehrlichia mikurensis Genomes.</title>
        <authorList>
            <person name="Azagi T."/>
            <person name="Dirks R.P."/>
            <person name="Yebra-Pimentel E.S."/>
            <person name="Schaap P.J."/>
            <person name="Koehorst J.J."/>
            <person name="Esser H.J."/>
            <person name="Sprong H."/>
        </authorList>
    </citation>
    <scope>NUCLEOTIDE SEQUENCE</scope>
    <source>
        <strain evidence="2">18-2804</strain>
        <strain evidence="1">18-2837</strain>
    </source>
</reference>